<dbReference type="InterPro" id="IPR054347">
    <property type="entry name" value="TOTE_primase"/>
</dbReference>
<dbReference type="CDD" id="cd00525">
    <property type="entry name" value="AE_Prim_S_like"/>
    <property type="match status" value="1"/>
</dbReference>
<protein>
    <recommendedName>
        <fullName evidence="1">TOTE conflict system primase domain-containing protein</fullName>
    </recommendedName>
</protein>
<gene>
    <name evidence="2" type="ORF">ENW55_03425</name>
</gene>
<dbReference type="Pfam" id="PF22548">
    <property type="entry name" value="AEP-TOTE"/>
    <property type="match status" value="1"/>
</dbReference>
<comment type="caution">
    <text evidence="2">The sequence shown here is derived from an EMBL/GenBank/DDBJ whole genome shotgun (WGS) entry which is preliminary data.</text>
</comment>
<proteinExistence type="predicted"/>
<dbReference type="Gene3D" id="3.30.70.3300">
    <property type="match status" value="1"/>
</dbReference>
<dbReference type="AlphaFoldDB" id="A0A832MM47"/>
<feature type="domain" description="TOTE conflict system primase" evidence="1">
    <location>
        <begin position="110"/>
        <end position="312"/>
    </location>
</feature>
<sequence>MDFKKLAFEAEEKFDFAKALEYYEKAYDQLSIEDGSLDRYAKLLFDFQQYEKAREIFKLLHEKTKDEEYLKRIAEIDEILNEDALELFEVKSQERIKPSSISLGITPSLVRKFLDLFSGREDVFAYQTEQGYYPVRRKMNSQDVVEHLEGQKTLGVYVLRSDNSVKFCAFDVDLKKDLSQDYSNSMQLCRDVVVELRERLKLENIKNYVEFSGNKGYHVWIFFDRWIQAYKVRFVLKSIAESLSLHEEISVEIFPKQSDHEGGLGNLIKLPLGTHKKTSNRCVFVDENFEPIKDQFKYLLEIECNSADEIEKLYKEMSEKAGSIQLDEPKRRTRNQTIKKTIRKQIRPQTEQAMFNAVIQACYPLKQIAAKIEKQAYITEDEEYILIASCAALNNSTQLLSQLLQKTINYSQSRLLSILSRVGNIPMTCEEIKRYIISKSLPLSIDQCSCKFDGPINTPLCFVLDCRVELFKNASVQELVNRIIEKTREKNELERYIKSLRSILASKMSSDEITVNDVIVRKTSEGDVQIII</sequence>
<accession>A0A832MM47</accession>
<organism evidence="2">
    <name type="scientific">Pseudothermotoga hypogea</name>
    <dbReference type="NCBI Taxonomy" id="57487"/>
    <lineage>
        <taxon>Bacteria</taxon>
        <taxon>Thermotogati</taxon>
        <taxon>Thermotogota</taxon>
        <taxon>Thermotogae</taxon>
        <taxon>Thermotogales</taxon>
        <taxon>Thermotogaceae</taxon>
        <taxon>Pseudothermotoga</taxon>
    </lineage>
</organism>
<evidence type="ECO:0000259" key="1">
    <source>
        <dbReference type="Pfam" id="PF22548"/>
    </source>
</evidence>
<dbReference type="NCBIfam" id="NF040561">
    <property type="entry name" value="PrimPol_Msp"/>
    <property type="match status" value="1"/>
</dbReference>
<evidence type="ECO:0000313" key="2">
    <source>
        <dbReference type="EMBL" id="HGZ79016.1"/>
    </source>
</evidence>
<dbReference type="EMBL" id="DTKQ01000026">
    <property type="protein sequence ID" value="HGZ79016.1"/>
    <property type="molecule type" value="Genomic_DNA"/>
</dbReference>
<dbReference type="SUPFAM" id="SSF56747">
    <property type="entry name" value="Prim-pol domain"/>
    <property type="match status" value="1"/>
</dbReference>
<name>A0A832MM47_9THEM</name>
<reference evidence="2" key="1">
    <citation type="journal article" date="2020" name="mSystems">
        <title>Genome- and Community-Level Interaction Insights into Carbon Utilization and Element Cycling Functions of Hydrothermarchaeota in Hydrothermal Sediment.</title>
        <authorList>
            <person name="Zhou Z."/>
            <person name="Liu Y."/>
            <person name="Xu W."/>
            <person name="Pan J."/>
            <person name="Luo Z.H."/>
            <person name="Li M."/>
        </authorList>
    </citation>
    <scope>NUCLEOTIDE SEQUENCE [LARGE SCALE GENOMIC DNA]</scope>
    <source>
        <strain evidence="2">SpSt-86</strain>
    </source>
</reference>